<dbReference type="Proteomes" id="UP000294028">
    <property type="component" value="Unassembled WGS sequence"/>
</dbReference>
<gene>
    <name evidence="2" type="ORF">ELS19_17010</name>
</gene>
<dbReference type="RefSeq" id="WP_129786097.1">
    <property type="nucleotide sequence ID" value="NZ_RZHH01000003.1"/>
</dbReference>
<evidence type="ECO:0000313" key="2">
    <source>
        <dbReference type="EMBL" id="RYJ08260.1"/>
    </source>
</evidence>
<evidence type="ECO:0000313" key="3">
    <source>
        <dbReference type="Proteomes" id="UP000294028"/>
    </source>
</evidence>
<protein>
    <recommendedName>
        <fullName evidence="1">HVO-A0261-like N-terminal domain-containing protein</fullName>
    </recommendedName>
</protein>
<dbReference type="Pfam" id="PF25213">
    <property type="entry name" value="HVO_A0261_N"/>
    <property type="match status" value="1"/>
</dbReference>
<proteinExistence type="predicted"/>
<reference evidence="2 3" key="1">
    <citation type="submission" date="2018-12" db="EMBL/GenBank/DDBJ databases">
        <title>Genome analysis provides insights into bioremediation potentialities of Halogeometricum borinquense strain N11.</title>
        <authorList>
            <person name="Najjari A."/>
            <person name="Youssef N."/>
            <person name="Fhoula I."/>
            <person name="Ben Dhia O."/>
            <person name="Mahjoubi M."/>
            <person name="Ouzari H.I."/>
            <person name="Cherif A."/>
        </authorList>
    </citation>
    <scope>NUCLEOTIDE SEQUENCE [LARGE SCALE GENOMIC DNA]</scope>
    <source>
        <strain evidence="2 3">N11</strain>
    </source>
</reference>
<dbReference type="InterPro" id="IPR036390">
    <property type="entry name" value="WH_DNA-bd_sf"/>
</dbReference>
<comment type="caution">
    <text evidence="2">The sequence shown here is derived from an EMBL/GenBank/DDBJ whole genome shotgun (WGS) entry which is preliminary data.</text>
</comment>
<accession>A0A482T0U6</accession>
<dbReference type="SUPFAM" id="SSF46785">
    <property type="entry name" value="Winged helix' DNA-binding domain"/>
    <property type="match status" value="1"/>
</dbReference>
<evidence type="ECO:0000259" key="1">
    <source>
        <dbReference type="Pfam" id="PF25213"/>
    </source>
</evidence>
<dbReference type="InterPro" id="IPR036388">
    <property type="entry name" value="WH-like_DNA-bd_sf"/>
</dbReference>
<organism evidence="2 3">
    <name type="scientific">Halogeometricum borinquense</name>
    <dbReference type="NCBI Taxonomy" id="60847"/>
    <lineage>
        <taxon>Archaea</taxon>
        <taxon>Methanobacteriati</taxon>
        <taxon>Methanobacteriota</taxon>
        <taxon>Stenosarchaea group</taxon>
        <taxon>Halobacteria</taxon>
        <taxon>Halobacteriales</taxon>
        <taxon>Haloferacaceae</taxon>
        <taxon>Halogeometricum</taxon>
    </lineage>
</organism>
<sequence length="93" mass="10383">MAHPRDVIKLLHDRYNVLQALEAHPSTKQEILPEVDVARSTLDTIMRQLETSGLVAYSDGEWHLTVYGHCACGRVAEFLPIKTVLERGGEGDI</sequence>
<dbReference type="EMBL" id="RZHH01000003">
    <property type="protein sequence ID" value="RYJ08260.1"/>
    <property type="molecule type" value="Genomic_DNA"/>
</dbReference>
<name>A0A482T0U6_9EURY</name>
<feature type="domain" description="HVO-A0261-like N-terminal" evidence="1">
    <location>
        <begin position="11"/>
        <end position="79"/>
    </location>
</feature>
<dbReference type="Gene3D" id="1.10.10.10">
    <property type="entry name" value="Winged helix-like DNA-binding domain superfamily/Winged helix DNA-binding domain"/>
    <property type="match status" value="1"/>
</dbReference>
<dbReference type="AlphaFoldDB" id="A0A482T0U6"/>
<dbReference type="InterPro" id="IPR057527">
    <property type="entry name" value="HVO_A0261-like_N"/>
</dbReference>